<proteinExistence type="predicted"/>
<protein>
    <recommendedName>
        <fullName evidence="1">IQ motif and ubiquitin-like domain-containing protein</fullName>
    </recommendedName>
</protein>
<feature type="domain" description="IQ motif and ubiquitin-like" evidence="1">
    <location>
        <begin position="1"/>
        <end position="31"/>
    </location>
</feature>
<accession>A0A820QR07</accession>
<evidence type="ECO:0000313" key="2">
    <source>
        <dbReference type="EMBL" id="CAF4423182.1"/>
    </source>
</evidence>
<evidence type="ECO:0000313" key="3">
    <source>
        <dbReference type="Proteomes" id="UP000663868"/>
    </source>
</evidence>
<gene>
    <name evidence="2" type="ORF">KXQ929_LOCUS52318</name>
</gene>
<name>A0A820QR07_9BILA</name>
<feature type="non-terminal residue" evidence="2">
    <location>
        <position position="1"/>
    </location>
</feature>
<dbReference type="GO" id="GO:0001669">
    <property type="term" value="C:acrosomal vesicle"/>
    <property type="evidence" value="ECO:0007669"/>
    <property type="project" value="TreeGrafter"/>
</dbReference>
<dbReference type="PANTHER" id="PTHR21074">
    <property type="entry name" value="IQ AND UBIQUITIN-LIKE DOMAIN-CONTAINING PROTEIN"/>
    <property type="match status" value="1"/>
</dbReference>
<dbReference type="Proteomes" id="UP000663868">
    <property type="component" value="Unassembled WGS sequence"/>
</dbReference>
<organism evidence="2 3">
    <name type="scientific">Adineta steineri</name>
    <dbReference type="NCBI Taxonomy" id="433720"/>
    <lineage>
        <taxon>Eukaryota</taxon>
        <taxon>Metazoa</taxon>
        <taxon>Spiralia</taxon>
        <taxon>Gnathifera</taxon>
        <taxon>Rotifera</taxon>
        <taxon>Eurotatoria</taxon>
        <taxon>Bdelloidea</taxon>
        <taxon>Adinetida</taxon>
        <taxon>Adinetidae</taxon>
        <taxon>Adineta</taxon>
    </lineage>
</organism>
<dbReference type="InterPro" id="IPR037695">
    <property type="entry name" value="IQUB"/>
</dbReference>
<dbReference type="Pfam" id="PF25805">
    <property type="entry name" value="IQUB"/>
    <property type="match status" value="1"/>
</dbReference>
<reference evidence="2" key="1">
    <citation type="submission" date="2021-02" db="EMBL/GenBank/DDBJ databases">
        <authorList>
            <person name="Nowell W R."/>
        </authorList>
    </citation>
    <scope>NUCLEOTIDE SEQUENCE</scope>
</reference>
<feature type="non-terminal residue" evidence="2">
    <location>
        <position position="81"/>
    </location>
</feature>
<dbReference type="EMBL" id="CAJOBB010027478">
    <property type="protein sequence ID" value="CAF4423182.1"/>
    <property type="molecule type" value="Genomic_DNA"/>
</dbReference>
<dbReference type="PANTHER" id="PTHR21074:SF0">
    <property type="entry name" value="IQ AND UBIQUITIN-LIKE DOMAIN-CONTAINING PROTEIN"/>
    <property type="match status" value="1"/>
</dbReference>
<dbReference type="AlphaFoldDB" id="A0A820QR07"/>
<dbReference type="InterPro" id="IPR057887">
    <property type="entry name" value="IQUB_helical"/>
</dbReference>
<comment type="caution">
    <text evidence="2">The sequence shown here is derived from an EMBL/GenBank/DDBJ whole genome shotgun (WGS) entry which is preliminary data.</text>
</comment>
<dbReference type="GO" id="GO:0060271">
    <property type="term" value="P:cilium assembly"/>
    <property type="evidence" value="ECO:0007669"/>
    <property type="project" value="TreeGrafter"/>
</dbReference>
<dbReference type="GO" id="GO:0031514">
    <property type="term" value="C:motile cilium"/>
    <property type="evidence" value="ECO:0007669"/>
    <property type="project" value="TreeGrafter"/>
</dbReference>
<evidence type="ECO:0000259" key="1">
    <source>
        <dbReference type="Pfam" id="PF25805"/>
    </source>
</evidence>
<sequence length="81" mass="9292">RISTLFLQYIKTPTFNPGVVRHLKIPQDPVSATEQKTLYCRSCQQYYPSTEFSVSSTNAKIGKCRQCLRLENIANKRADHT</sequence>
<dbReference type="GO" id="GO:0030317">
    <property type="term" value="P:flagellated sperm motility"/>
    <property type="evidence" value="ECO:0007669"/>
    <property type="project" value="TreeGrafter"/>
</dbReference>